<evidence type="ECO:0000313" key="7">
    <source>
        <dbReference type="Proteomes" id="UP000663088"/>
    </source>
</evidence>
<dbReference type="EMBL" id="CP065956">
    <property type="protein sequence ID" value="QSR86332.1"/>
    <property type="molecule type" value="Genomic_DNA"/>
</dbReference>
<feature type="binding site" evidence="5">
    <location>
        <position position="85"/>
    </location>
    <ligand>
        <name>Mg(2+)</name>
        <dbReference type="ChEBI" id="CHEBI:18420"/>
        <label>1</label>
    </ligand>
</feature>
<comment type="similarity">
    <text evidence="5">Belongs to the PPase family.</text>
</comment>
<accession>A0ABX7PTM1</accession>
<evidence type="ECO:0000313" key="6">
    <source>
        <dbReference type="EMBL" id="QSR86332.1"/>
    </source>
</evidence>
<dbReference type="InterPro" id="IPR036649">
    <property type="entry name" value="Pyrophosphatase_sf"/>
</dbReference>
<evidence type="ECO:0000256" key="4">
    <source>
        <dbReference type="ARBA" id="ARBA00022842"/>
    </source>
</evidence>
<keyword evidence="3 5" id="KW-0378">Hydrolase</keyword>
<feature type="binding site" evidence="5">
    <location>
        <position position="44"/>
    </location>
    <ligand>
        <name>substrate</name>
    </ligand>
</feature>
<comment type="catalytic activity">
    <reaction evidence="5">
        <text>diphosphate + H2O = 2 phosphate + H(+)</text>
        <dbReference type="Rhea" id="RHEA:24576"/>
        <dbReference type="ChEBI" id="CHEBI:15377"/>
        <dbReference type="ChEBI" id="CHEBI:15378"/>
        <dbReference type="ChEBI" id="CHEBI:33019"/>
        <dbReference type="ChEBI" id="CHEBI:43474"/>
        <dbReference type="EC" id="3.6.1.1"/>
    </reaction>
</comment>
<evidence type="ECO:0000256" key="3">
    <source>
        <dbReference type="ARBA" id="ARBA00022801"/>
    </source>
</evidence>
<dbReference type="EC" id="3.6.1.1" evidence="5"/>
<feature type="binding site" evidence="5">
    <location>
        <position position="117"/>
    </location>
    <ligand>
        <name>Mg(2+)</name>
        <dbReference type="ChEBI" id="CHEBI:18420"/>
        <label>1</label>
    </ligand>
</feature>
<organism evidence="6 7">
    <name type="scientific">Candidatus Methylacidiphilum infernorum</name>
    <dbReference type="NCBI Taxonomy" id="511746"/>
    <lineage>
        <taxon>Bacteria</taxon>
        <taxon>Pseudomonadati</taxon>
        <taxon>Verrucomicrobiota</taxon>
        <taxon>Methylacidiphilae</taxon>
        <taxon>Methylacidiphilales</taxon>
        <taxon>Methylacidiphilaceae</taxon>
        <taxon>Methylacidiphilum (ex Ratnadevi et al. 2023)</taxon>
    </lineage>
</organism>
<keyword evidence="2 5" id="KW-0479">Metal-binding</keyword>
<proteinExistence type="inferred from homology"/>
<comment type="cofactor">
    <cofactor evidence="1 5">
        <name>Mg(2+)</name>
        <dbReference type="ChEBI" id="CHEBI:18420"/>
    </cofactor>
</comment>
<feature type="binding site" evidence="5">
    <location>
        <position position="58"/>
    </location>
    <ligand>
        <name>substrate</name>
    </ligand>
</feature>
<feature type="binding site" evidence="5">
    <location>
        <position position="80"/>
    </location>
    <ligand>
        <name>Mg(2+)</name>
        <dbReference type="ChEBI" id="CHEBI:18420"/>
        <label>1</label>
    </ligand>
</feature>
<keyword evidence="7" id="KW-1185">Reference proteome</keyword>
<comment type="subcellular location">
    <subcellularLocation>
        <location evidence="5">Cytoplasm</location>
    </subcellularLocation>
</comment>
<evidence type="ECO:0000256" key="1">
    <source>
        <dbReference type="ARBA" id="ARBA00001946"/>
    </source>
</evidence>
<dbReference type="PANTHER" id="PTHR10286">
    <property type="entry name" value="INORGANIC PYROPHOSPHATASE"/>
    <property type="match status" value="1"/>
</dbReference>
<dbReference type="Proteomes" id="UP000663088">
    <property type="component" value="Chromosome"/>
</dbReference>
<name>A0ABX7PTM1_9BACT</name>
<comment type="function">
    <text evidence="5">Catalyzes the hydrolysis of inorganic pyrophosphate (PPi) forming two phosphate ions.</text>
</comment>
<dbReference type="SUPFAM" id="SSF50324">
    <property type="entry name" value="Inorganic pyrophosphatase"/>
    <property type="match status" value="1"/>
</dbReference>
<evidence type="ECO:0000256" key="2">
    <source>
        <dbReference type="ARBA" id="ARBA00022723"/>
    </source>
</evidence>
<dbReference type="CDD" id="cd00412">
    <property type="entry name" value="pyrophosphatase"/>
    <property type="match status" value="1"/>
</dbReference>
<dbReference type="Gene3D" id="3.90.80.10">
    <property type="entry name" value="Inorganic pyrophosphatase"/>
    <property type="match status" value="1"/>
</dbReference>
<sequence length="196" mass="22725">MTTPFSNLRKGVFHPWHDVSPGIIKELPSQFHAVIEVSRGSSNKYELDKETGLLRLDRVLYSAVYYPANYGFIPRTLAEDNDPLDVLVLGDEPVLPMTLVHARAIGLMVMEDQGQLDHKVVCVLISDPEYSQLNDIHELPIHKLRVIRRFFEDYKALEHKKVVVEDFLPSKEALPVIEESLKRYNRWRQQHSSLFY</sequence>
<dbReference type="RefSeq" id="WP_206845375.1">
    <property type="nucleotide sequence ID" value="NZ_CP065956.1"/>
</dbReference>
<feature type="binding site" evidence="5">
    <location>
        <position position="85"/>
    </location>
    <ligand>
        <name>Mg(2+)</name>
        <dbReference type="ChEBI" id="CHEBI:18420"/>
        <label>2</label>
    </ligand>
</feature>
<comment type="subunit">
    <text evidence="5">Homohexamer.</text>
</comment>
<dbReference type="Pfam" id="PF00719">
    <property type="entry name" value="Pyrophosphatase"/>
    <property type="match status" value="1"/>
</dbReference>
<protein>
    <recommendedName>
        <fullName evidence="5">Inorganic pyrophosphatase</fullName>
        <ecNumber evidence="5">3.6.1.1</ecNumber>
    </recommendedName>
    <alternativeName>
        <fullName evidence="5">Pyrophosphate phospho-hydrolase</fullName>
        <shortName evidence="5">PPase</shortName>
    </alternativeName>
</protein>
<feature type="binding site" evidence="5">
    <location>
        <position position="154"/>
    </location>
    <ligand>
        <name>substrate</name>
    </ligand>
</feature>
<feature type="binding site" evidence="5">
    <location>
        <position position="70"/>
    </location>
    <ligand>
        <name>substrate</name>
    </ligand>
</feature>
<reference evidence="6 7" key="1">
    <citation type="submission" date="2020-12" db="EMBL/GenBank/DDBJ databases">
        <authorList>
            <person name="Awala S.I."/>
            <person name="Gwak J.-H."/>
            <person name="Kim S.-J."/>
            <person name="Rhee S.-K."/>
        </authorList>
    </citation>
    <scope>NUCLEOTIDE SEQUENCE [LARGE SCALE GENOMIC DNA]</scope>
    <source>
        <strain evidence="6 7">IT5</strain>
    </source>
</reference>
<evidence type="ECO:0000256" key="5">
    <source>
        <dbReference type="HAMAP-Rule" id="MF_00209"/>
    </source>
</evidence>
<keyword evidence="5" id="KW-0963">Cytoplasm</keyword>
<gene>
    <name evidence="5" type="primary">ppa</name>
    <name evidence="6" type="ORF">EM20IM_07460</name>
</gene>
<keyword evidence="4 5" id="KW-0460">Magnesium</keyword>
<dbReference type="HAMAP" id="MF_00209">
    <property type="entry name" value="Inorganic_PPase"/>
    <property type="match status" value="1"/>
</dbReference>
<dbReference type="InterPro" id="IPR008162">
    <property type="entry name" value="Pyrophosphatase"/>
</dbReference>
<dbReference type="PROSITE" id="PS00387">
    <property type="entry name" value="PPASE"/>
    <property type="match status" value="1"/>
</dbReference>